<gene>
    <name evidence="1" type="ORF">SAMN05216522_106213</name>
</gene>
<accession>A0A1H9IWI1</accession>
<sequence length="95" mass="11397">MRRSNLCYFQALRKKANARPYLGELPTFMKQVFPYKIFPLEMSSFQEEWIKRMLLLVQGITGWVCEEIHKLACNNTIYFVRDTISWRAVSKNWIC</sequence>
<organism evidence="1 2">
    <name type="scientific">Rosenbergiella nectarea</name>
    <dbReference type="NCBI Taxonomy" id="988801"/>
    <lineage>
        <taxon>Bacteria</taxon>
        <taxon>Pseudomonadati</taxon>
        <taxon>Pseudomonadota</taxon>
        <taxon>Gammaproteobacteria</taxon>
        <taxon>Enterobacterales</taxon>
        <taxon>Erwiniaceae</taxon>
        <taxon>Rosenbergiella</taxon>
    </lineage>
</organism>
<evidence type="ECO:0000313" key="2">
    <source>
        <dbReference type="Proteomes" id="UP000242515"/>
    </source>
</evidence>
<protein>
    <submittedName>
        <fullName evidence="1">Uncharacterized protein</fullName>
    </submittedName>
</protein>
<keyword evidence="2" id="KW-1185">Reference proteome</keyword>
<name>A0A1H9IWI1_9GAMM</name>
<dbReference type="AlphaFoldDB" id="A0A1H9IWI1"/>
<reference evidence="2" key="1">
    <citation type="submission" date="2016-10" db="EMBL/GenBank/DDBJ databases">
        <authorList>
            <person name="Varghese N."/>
            <person name="Submissions S."/>
        </authorList>
    </citation>
    <scope>NUCLEOTIDE SEQUENCE [LARGE SCALE GENOMIC DNA]</scope>
    <source>
        <strain evidence="2">8N4</strain>
    </source>
</reference>
<proteinExistence type="predicted"/>
<dbReference type="STRING" id="988801.SAMN05216522_106213"/>
<dbReference type="Proteomes" id="UP000242515">
    <property type="component" value="Unassembled WGS sequence"/>
</dbReference>
<dbReference type="EMBL" id="FOGC01000006">
    <property type="protein sequence ID" value="SEQ78889.1"/>
    <property type="molecule type" value="Genomic_DNA"/>
</dbReference>
<evidence type="ECO:0000313" key="1">
    <source>
        <dbReference type="EMBL" id="SEQ78889.1"/>
    </source>
</evidence>